<dbReference type="GO" id="GO:1904263">
    <property type="term" value="P:positive regulation of TORC1 signaling"/>
    <property type="evidence" value="ECO:0007669"/>
    <property type="project" value="TreeGrafter"/>
</dbReference>
<feature type="region of interest" description="Disordered" evidence="7">
    <location>
        <begin position="633"/>
        <end position="670"/>
    </location>
</feature>
<keyword evidence="1 6" id="KW-0853">WD repeat</keyword>
<dbReference type="VEuPathDB" id="FungiDB:ACLA_091760"/>
<proteinExistence type="predicted"/>
<dbReference type="GeneID" id="4705145"/>
<feature type="region of interest" description="Disordered" evidence="7">
    <location>
        <begin position="1241"/>
        <end position="1283"/>
    </location>
</feature>
<feature type="region of interest" description="Disordered" evidence="7">
    <location>
        <begin position="778"/>
        <end position="807"/>
    </location>
</feature>
<dbReference type="PANTHER" id="PTHR46200">
    <property type="entry name" value="GATOR COMPLEX PROTEIN WDR24"/>
    <property type="match status" value="1"/>
</dbReference>
<accession>A1CF29</accession>
<feature type="compositionally biased region" description="Basic and acidic residues" evidence="7">
    <location>
        <begin position="1246"/>
        <end position="1266"/>
    </location>
</feature>
<evidence type="ECO:0000256" key="3">
    <source>
        <dbReference type="ARBA" id="ARBA00022737"/>
    </source>
</evidence>
<feature type="repeat" description="WD" evidence="6">
    <location>
        <begin position="254"/>
        <end position="296"/>
    </location>
</feature>
<organism evidence="8 9">
    <name type="scientific">Aspergillus clavatus (strain ATCC 1007 / CBS 513.65 / DSM 816 / NCTC 3887 / NRRL 1 / QM 1276 / 107)</name>
    <dbReference type="NCBI Taxonomy" id="344612"/>
    <lineage>
        <taxon>Eukaryota</taxon>
        <taxon>Fungi</taxon>
        <taxon>Dikarya</taxon>
        <taxon>Ascomycota</taxon>
        <taxon>Pezizomycotina</taxon>
        <taxon>Eurotiomycetes</taxon>
        <taxon>Eurotiomycetidae</taxon>
        <taxon>Eurotiales</taxon>
        <taxon>Aspergillaceae</taxon>
        <taxon>Aspergillus</taxon>
        <taxon>Aspergillus subgen. Fumigati</taxon>
    </lineage>
</organism>
<keyword evidence="9" id="KW-1185">Reference proteome</keyword>
<reference evidence="8 9" key="1">
    <citation type="journal article" date="2008" name="PLoS Genet.">
        <title>Genomic islands in the pathogenic filamentous fungus Aspergillus fumigatus.</title>
        <authorList>
            <person name="Fedorova N.D."/>
            <person name="Khaldi N."/>
            <person name="Joardar V.S."/>
            <person name="Maiti R."/>
            <person name="Amedeo P."/>
            <person name="Anderson M.J."/>
            <person name="Crabtree J."/>
            <person name="Silva J.C."/>
            <person name="Badger J.H."/>
            <person name="Albarraq A."/>
            <person name="Angiuoli S."/>
            <person name="Bussey H."/>
            <person name="Bowyer P."/>
            <person name="Cotty P.J."/>
            <person name="Dyer P.S."/>
            <person name="Egan A."/>
            <person name="Galens K."/>
            <person name="Fraser-Liggett C.M."/>
            <person name="Haas B.J."/>
            <person name="Inman J.M."/>
            <person name="Kent R."/>
            <person name="Lemieux S."/>
            <person name="Malavazi I."/>
            <person name="Orvis J."/>
            <person name="Roemer T."/>
            <person name="Ronning C.M."/>
            <person name="Sundaram J.P."/>
            <person name="Sutton G."/>
            <person name="Turner G."/>
            <person name="Venter J.C."/>
            <person name="White O.R."/>
            <person name="Whitty B.R."/>
            <person name="Youngman P."/>
            <person name="Wolfe K.H."/>
            <person name="Goldman G.H."/>
            <person name="Wortman J.R."/>
            <person name="Jiang B."/>
            <person name="Denning D.W."/>
            <person name="Nierman W.C."/>
        </authorList>
    </citation>
    <scope>NUCLEOTIDE SEQUENCE [LARGE SCALE GENOMIC DNA]</scope>
    <source>
        <strain evidence="9">ATCC 1007 / CBS 513.65 / DSM 816 / NCTC 3887 / NRRL 1</strain>
    </source>
</reference>
<feature type="region of interest" description="Disordered" evidence="7">
    <location>
        <begin position="1297"/>
        <end position="1351"/>
    </location>
</feature>
<evidence type="ECO:0000256" key="6">
    <source>
        <dbReference type="PROSITE-ProRule" id="PRU00221"/>
    </source>
</evidence>
<feature type="compositionally biased region" description="Pro residues" evidence="7">
    <location>
        <begin position="25"/>
        <end position="34"/>
    </location>
</feature>
<dbReference type="EMBL" id="DS027052">
    <property type="protein sequence ID" value="EAW11478.1"/>
    <property type="molecule type" value="Genomic_DNA"/>
</dbReference>
<dbReference type="eggNOG" id="KOG0269">
    <property type="taxonomic scope" value="Eukaryota"/>
</dbReference>
<protein>
    <submittedName>
        <fullName evidence="8">WD repeat protein</fullName>
    </submittedName>
</protein>
<feature type="compositionally biased region" description="Polar residues" evidence="7">
    <location>
        <begin position="736"/>
        <end position="753"/>
    </location>
</feature>
<dbReference type="SMART" id="SM00320">
    <property type="entry name" value="WD40"/>
    <property type="match status" value="6"/>
</dbReference>
<feature type="compositionally biased region" description="Low complexity" evidence="7">
    <location>
        <begin position="1337"/>
        <end position="1351"/>
    </location>
</feature>
<name>A1CF29_ASPCL</name>
<dbReference type="GO" id="GO:0008270">
    <property type="term" value="F:zinc ion binding"/>
    <property type="evidence" value="ECO:0007669"/>
    <property type="project" value="UniProtKB-KW"/>
</dbReference>
<dbReference type="PANTHER" id="PTHR46200:SF1">
    <property type="entry name" value="GATOR COMPLEX PROTEIN WDR24"/>
    <property type="match status" value="1"/>
</dbReference>
<dbReference type="InterPro" id="IPR036322">
    <property type="entry name" value="WD40_repeat_dom_sf"/>
</dbReference>
<feature type="region of interest" description="Disordered" evidence="7">
    <location>
        <begin position="478"/>
        <end position="499"/>
    </location>
</feature>
<gene>
    <name evidence="8" type="ORF">ACLA_091760</name>
</gene>
<feature type="compositionally biased region" description="Low complexity" evidence="7">
    <location>
        <begin position="515"/>
        <end position="527"/>
    </location>
</feature>
<keyword evidence="2" id="KW-0479">Metal-binding</keyword>
<evidence type="ECO:0000256" key="5">
    <source>
        <dbReference type="ARBA" id="ARBA00022833"/>
    </source>
</evidence>
<dbReference type="GO" id="GO:0005774">
    <property type="term" value="C:vacuolar membrane"/>
    <property type="evidence" value="ECO:0007669"/>
    <property type="project" value="TreeGrafter"/>
</dbReference>
<dbReference type="PROSITE" id="PS00678">
    <property type="entry name" value="WD_REPEATS_1"/>
    <property type="match status" value="2"/>
</dbReference>
<dbReference type="OrthoDB" id="60955at2759"/>
<dbReference type="HOGENOM" id="CLU_002874_0_0_1"/>
<dbReference type="GO" id="GO:0061700">
    <property type="term" value="C:GATOR2 complex"/>
    <property type="evidence" value="ECO:0007669"/>
    <property type="project" value="TreeGrafter"/>
</dbReference>
<dbReference type="Proteomes" id="UP000006701">
    <property type="component" value="Unassembled WGS sequence"/>
</dbReference>
<evidence type="ECO:0000256" key="7">
    <source>
        <dbReference type="SAM" id="MobiDB-lite"/>
    </source>
</evidence>
<dbReference type="PROSITE" id="PS50294">
    <property type="entry name" value="WD_REPEATS_REGION"/>
    <property type="match status" value="3"/>
</dbReference>
<dbReference type="InterPro" id="IPR037590">
    <property type="entry name" value="WDR24"/>
</dbReference>
<dbReference type="InterPro" id="IPR020472">
    <property type="entry name" value="WD40_PAC1"/>
</dbReference>
<dbReference type="InterPro" id="IPR019775">
    <property type="entry name" value="WD40_repeat_CS"/>
</dbReference>
<evidence type="ECO:0000313" key="8">
    <source>
        <dbReference type="EMBL" id="EAW11478.1"/>
    </source>
</evidence>
<evidence type="ECO:0000256" key="2">
    <source>
        <dbReference type="ARBA" id="ARBA00022723"/>
    </source>
</evidence>
<sequence>MSEFPRLPTRGHTSSLSFSSHQSTAPPPPPPPAPVQQGQKYSHRAASALARFAQPFFSGSRPPSPQAPAGRADLSTGPRSIRSKSLPGESQTVTHKTGIPIAALDISPQRTHAVIGGKEILKTIRVSPDGLSEEANLRNAIISYSSTHHGGSALSARHKDQLTVRDVKWSHGKYDRIIATAVANGRIVVYDLNRTGLEYCRFQGHSRQVHRLAFNPHSPAWLLSGSQDSTIRLWDLRAASTERGVPMCGSKEQYLGNSDAIRDIQWSPNDNSMFATATDSGAIQLWDYRKASAPIMRITAHDRPCFSVDWHPDGKHVVSGGMDRQVKVWDFSSSAERRQKPTFHFRTPQAVLNVRWRPPSSDREPPFSGHWQSCQVVTSYDKEDPRIHLWDLRRPHVPFREFDRHDSNATDLLWHSKDLLWTVGDSGAFTQTDIRYAPHVVNQRPTCAVAWSPNGEVLAFSQKRMRRSIMGLNANEFVGQPEEEPSSGEAVSQSPTDEVLDEPSFVSIRHHRFSKSSSSRPSKSLSSTPPGAPEFGPVLQLDETLSKSSPPGPRQLGVVGSVPGATSDPALFRHLARHYAPLLETPRTDLLRVLLEALAQNAESADEVSLLKLAQTWRIVKLAVIQELEVRAREQRQNSEKGSRNVKKRQSKEGRAAERPPGLDDGRADRLKNRLFRGVIETDAPKNTLVEPESTSNIATPLARPLPDSPGDSLGSSHSQMTSLNDDDIEPLPPSVLSSNQGTLNSNVWSSMSDVEPNPITQFEHRQSDASEIVPASFDSLPRRESVPQNSESDQRSAPRSINRRADWRVRNHPDYIKGASEDDEFDQKMETKRAAIRDYKLFPKKVLSLDSHITSPKPAFQRHESSESFPMFSESTGSSHPSKLLATSFSSVARLHDRSKTDEYSAPVNESHQGDAEIAAESAPHQVEIDADDLFQEGISDVSHTHLERPSSPPLLVKESTPLEALIQDSARTTGSEPITRTIPGCTEDFSEISVPLSPHLSGHKPWSAEVLLKEAIRYYYSSSHVDIQSAAHLLQKLRTLFQECEKILPREECELIFKTYHEHLIRQSMYIEAAELRLLCVPLYPAVYEYTQTDTFINVFCFTCKRPYENPKQDNRQCYQCNNPQEPCAICMSLDPPFEWTSGPSASFGDTNLEDSEATSHLLSSSHSSLKTEQIPSSELQYLDEVALDQYTSPQPKGSTLWTWCQGCGHGGHVACITTWLSDVSISEGGCATPGCMHDCGPGPRREHNRSVLQEESKKRDSTSRKPGAGFVKRDPWTKGESKAVEKVRGMLGVAASGGSNAPTATMGAGGAPSSGMMSPKKVRLVTPSEQGKQRSGSTRASRGSGLSG</sequence>
<feature type="repeat" description="WD" evidence="6">
    <location>
        <begin position="298"/>
        <end position="339"/>
    </location>
</feature>
<feature type="compositionally biased region" description="Low complexity" evidence="7">
    <location>
        <begin position="14"/>
        <end position="23"/>
    </location>
</feature>
<dbReference type="Pfam" id="PF00400">
    <property type="entry name" value="WD40"/>
    <property type="match status" value="3"/>
</dbReference>
<keyword evidence="5" id="KW-0862">Zinc</keyword>
<dbReference type="InterPro" id="IPR001680">
    <property type="entry name" value="WD40_rpt"/>
</dbReference>
<dbReference type="SUPFAM" id="SSF50978">
    <property type="entry name" value="WD40 repeat-like"/>
    <property type="match status" value="1"/>
</dbReference>
<feature type="region of interest" description="Disordered" evidence="7">
    <location>
        <begin position="857"/>
        <end position="883"/>
    </location>
</feature>
<dbReference type="Gene3D" id="2.130.10.10">
    <property type="entry name" value="YVTN repeat-like/Quinoprotein amine dehydrogenase"/>
    <property type="match status" value="2"/>
</dbReference>
<feature type="compositionally biased region" description="Polar residues" evidence="7">
    <location>
        <begin position="714"/>
        <end position="724"/>
    </location>
</feature>
<evidence type="ECO:0000256" key="1">
    <source>
        <dbReference type="ARBA" id="ARBA00022574"/>
    </source>
</evidence>
<keyword evidence="3" id="KW-0677">Repeat</keyword>
<dbReference type="KEGG" id="act:ACLA_091760"/>
<dbReference type="GO" id="GO:0016239">
    <property type="term" value="P:positive regulation of macroautophagy"/>
    <property type="evidence" value="ECO:0007669"/>
    <property type="project" value="TreeGrafter"/>
</dbReference>
<feature type="compositionally biased region" description="Basic and acidic residues" evidence="7">
    <location>
        <begin position="1274"/>
        <end position="1283"/>
    </location>
</feature>
<dbReference type="STRING" id="344612.A1CF29"/>
<evidence type="ECO:0000256" key="4">
    <source>
        <dbReference type="ARBA" id="ARBA00022771"/>
    </source>
</evidence>
<feature type="region of interest" description="Disordered" evidence="7">
    <location>
        <begin position="1"/>
        <end position="94"/>
    </location>
</feature>
<evidence type="ECO:0000313" key="9">
    <source>
        <dbReference type="Proteomes" id="UP000006701"/>
    </source>
</evidence>
<feature type="repeat" description="WD" evidence="6">
    <location>
        <begin position="202"/>
        <end position="244"/>
    </location>
</feature>
<dbReference type="PRINTS" id="PR00320">
    <property type="entry name" value="GPROTEINBRPT"/>
</dbReference>
<feature type="compositionally biased region" description="Basic and acidic residues" evidence="7">
    <location>
        <begin position="633"/>
        <end position="643"/>
    </location>
</feature>
<feature type="compositionally biased region" description="Polar residues" evidence="7">
    <location>
        <begin position="787"/>
        <end position="800"/>
    </location>
</feature>
<feature type="compositionally biased region" description="Basic and acidic residues" evidence="7">
    <location>
        <begin position="651"/>
        <end position="670"/>
    </location>
</feature>
<dbReference type="InterPro" id="IPR015943">
    <property type="entry name" value="WD40/YVTN_repeat-like_dom_sf"/>
</dbReference>
<feature type="region of interest" description="Disordered" evidence="7">
    <location>
        <begin position="511"/>
        <end position="537"/>
    </location>
</feature>
<dbReference type="PROSITE" id="PS50082">
    <property type="entry name" value="WD_REPEATS_2"/>
    <property type="match status" value="3"/>
</dbReference>
<dbReference type="RefSeq" id="XP_001272904.1">
    <property type="nucleotide sequence ID" value="XM_001272903.1"/>
</dbReference>
<dbReference type="GO" id="GO:0005829">
    <property type="term" value="C:cytosol"/>
    <property type="evidence" value="ECO:0007669"/>
    <property type="project" value="TreeGrafter"/>
</dbReference>
<feature type="region of interest" description="Disordered" evidence="7">
    <location>
        <begin position="685"/>
        <end position="756"/>
    </location>
</feature>
<keyword evidence="4" id="KW-0863">Zinc-finger</keyword>
<dbReference type="OMA" id="QTWRIVK"/>